<protein>
    <recommendedName>
        <fullName evidence="8">DUF3098 domain-containing protein</fullName>
    </recommendedName>
</protein>
<dbReference type="AlphaFoldDB" id="A0A063KMQ1"/>
<sequence>MHAKTAKQNKAELIVVGIAVIAFVLGLVAHLAGASFANSDFFGYIAAPIPLILAVVFLISYKIAANAED</sequence>
<dbReference type="OrthoDB" id="6315664at2"/>
<evidence type="ECO:0008006" key="8">
    <source>
        <dbReference type="Google" id="ProtNLM"/>
    </source>
</evidence>
<comment type="caution">
    <text evidence="4">The sequence shown here is derived from an EMBL/GenBank/DDBJ whole genome shotgun (WGS) entry which is preliminary data.</text>
</comment>
<dbReference type="Proteomes" id="UP000324162">
    <property type="component" value="Unassembled WGS sequence"/>
</dbReference>
<dbReference type="EMBL" id="SEUK01000039">
    <property type="protein sequence ID" value="KAA1164235.1"/>
    <property type="molecule type" value="Genomic_DNA"/>
</dbReference>
<feature type="transmembrane region" description="Helical" evidence="1">
    <location>
        <begin position="41"/>
        <end position="61"/>
    </location>
</feature>
<keyword evidence="6" id="KW-1185">Reference proteome</keyword>
<evidence type="ECO:0000313" key="2">
    <source>
        <dbReference type="EMBL" id="KAA1162648.1"/>
    </source>
</evidence>
<accession>A0A063KMQ1</accession>
<feature type="transmembrane region" description="Helical" evidence="1">
    <location>
        <begin position="12"/>
        <end position="35"/>
    </location>
</feature>
<reference evidence="4 5" key="1">
    <citation type="submission" date="2014-04" db="EMBL/GenBank/DDBJ databases">
        <title>Pseudoalteromonas galatheae sp. nov., isolated from a deep-sea polychaete near Canal Concepcion, Chile.</title>
        <authorList>
            <person name="Machado H.R."/>
            <person name="Gram L."/>
            <person name="Vynne N.G."/>
        </authorList>
    </citation>
    <scope>NUCLEOTIDE SEQUENCE [LARGE SCALE GENOMIC DNA]</scope>
    <source>
        <strain evidence="4 5">KMM216</strain>
    </source>
</reference>
<dbReference type="EMBL" id="SEUJ01000056">
    <property type="protein sequence ID" value="KAA1162648.1"/>
    <property type="molecule type" value="Genomic_DNA"/>
</dbReference>
<reference evidence="6 7" key="2">
    <citation type="submission" date="2019-01" db="EMBL/GenBank/DDBJ databases">
        <title>Genome sequences of marine Pseudoalteromonas species.</title>
        <authorList>
            <person name="Boraston A.B."/>
            <person name="Hehemann J.-H."/>
            <person name="Vickers C.J."/>
            <person name="Salama-Alber O."/>
            <person name="Abe K."/>
            <person name="Hettle A.J."/>
        </authorList>
    </citation>
    <scope>NUCLEOTIDE SEQUENCE [LARGE SCALE GENOMIC DNA]</scope>
    <source>
        <strain evidence="3 7">PS42</strain>
        <strain evidence="2 6">PS47</strain>
    </source>
</reference>
<dbReference type="Proteomes" id="UP000027154">
    <property type="component" value="Unassembled WGS sequence"/>
</dbReference>
<dbReference type="EMBL" id="JJNZ01000055">
    <property type="protein sequence ID" value="KDC49761.1"/>
    <property type="molecule type" value="Genomic_DNA"/>
</dbReference>
<evidence type="ECO:0000313" key="5">
    <source>
        <dbReference type="Proteomes" id="UP000027154"/>
    </source>
</evidence>
<evidence type="ECO:0000313" key="6">
    <source>
        <dbReference type="Proteomes" id="UP000322915"/>
    </source>
</evidence>
<proteinExistence type="predicted"/>
<dbReference type="Proteomes" id="UP000322915">
    <property type="component" value="Unassembled WGS sequence"/>
</dbReference>
<keyword evidence="1" id="KW-1133">Transmembrane helix</keyword>
<keyword evidence="1" id="KW-0472">Membrane</keyword>
<dbReference type="RefSeq" id="WP_007579816.1">
    <property type="nucleotide sequence ID" value="NZ_JBBMQW010000031.1"/>
</dbReference>
<keyword evidence="1" id="KW-0812">Transmembrane</keyword>
<evidence type="ECO:0000313" key="7">
    <source>
        <dbReference type="Proteomes" id="UP000324162"/>
    </source>
</evidence>
<organism evidence="4 5">
    <name type="scientific">Pseudoalteromonas fuliginea</name>
    <dbReference type="NCBI Taxonomy" id="1872678"/>
    <lineage>
        <taxon>Bacteria</taxon>
        <taxon>Pseudomonadati</taxon>
        <taxon>Pseudomonadota</taxon>
        <taxon>Gammaproteobacteria</taxon>
        <taxon>Alteromonadales</taxon>
        <taxon>Pseudoalteromonadaceae</taxon>
        <taxon>Pseudoalteromonas</taxon>
    </lineage>
</organism>
<gene>
    <name evidence="4" type="ORF">DC53_15155</name>
    <name evidence="3" type="ORF">EU508_02730</name>
    <name evidence="2" type="ORF">EU509_04180</name>
</gene>
<evidence type="ECO:0000313" key="3">
    <source>
        <dbReference type="EMBL" id="KAA1164235.1"/>
    </source>
</evidence>
<evidence type="ECO:0000256" key="1">
    <source>
        <dbReference type="SAM" id="Phobius"/>
    </source>
</evidence>
<evidence type="ECO:0000313" key="4">
    <source>
        <dbReference type="EMBL" id="KDC49761.1"/>
    </source>
</evidence>
<name>A0A063KMQ1_9GAMM</name>